<reference evidence="4" key="1">
    <citation type="submission" date="2021-02" db="EMBL/GenBank/DDBJ databases">
        <authorList>
            <person name="Dougan E. K."/>
            <person name="Rhodes N."/>
            <person name="Thang M."/>
            <person name="Chan C."/>
        </authorList>
    </citation>
    <scope>NUCLEOTIDE SEQUENCE</scope>
</reference>
<name>A0A813K6Q7_POLGL</name>
<dbReference type="InterPro" id="IPR002035">
    <property type="entry name" value="VWF_A"/>
</dbReference>
<evidence type="ECO:0000259" key="2">
    <source>
        <dbReference type="PROSITE" id="PS50234"/>
    </source>
</evidence>
<evidence type="ECO:0000313" key="5">
    <source>
        <dbReference type="Proteomes" id="UP000626109"/>
    </source>
</evidence>
<feature type="domain" description="VIT" evidence="3">
    <location>
        <begin position="54"/>
        <end position="190"/>
    </location>
</feature>
<dbReference type="SUPFAM" id="SSF53300">
    <property type="entry name" value="vWA-like"/>
    <property type="match status" value="1"/>
</dbReference>
<dbReference type="PROSITE" id="PS51468">
    <property type="entry name" value="VIT"/>
    <property type="match status" value="1"/>
</dbReference>
<dbReference type="Proteomes" id="UP000626109">
    <property type="component" value="Unassembled WGS sequence"/>
</dbReference>
<evidence type="ECO:0000313" key="4">
    <source>
        <dbReference type="EMBL" id="CAE8698457.1"/>
    </source>
</evidence>
<feature type="non-terminal residue" evidence="4">
    <location>
        <position position="473"/>
    </location>
</feature>
<evidence type="ECO:0008006" key="6">
    <source>
        <dbReference type="Google" id="ProtNLM"/>
    </source>
</evidence>
<dbReference type="PANTHER" id="PTHR45737">
    <property type="entry name" value="VON WILLEBRAND FACTOR A DOMAIN-CONTAINING PROTEIN 5A"/>
    <property type="match status" value="1"/>
</dbReference>
<dbReference type="InterPro" id="IPR036465">
    <property type="entry name" value="vWFA_dom_sf"/>
</dbReference>
<accession>A0A813K6Q7</accession>
<gene>
    <name evidence="4" type="ORF">PGLA2088_LOCUS30751</name>
</gene>
<feature type="domain" description="VWFA" evidence="2">
    <location>
        <begin position="337"/>
        <end position="473"/>
    </location>
</feature>
<evidence type="ECO:0000259" key="3">
    <source>
        <dbReference type="PROSITE" id="PS51468"/>
    </source>
</evidence>
<organism evidence="4 5">
    <name type="scientific">Polarella glacialis</name>
    <name type="common">Dinoflagellate</name>
    <dbReference type="NCBI Taxonomy" id="89957"/>
    <lineage>
        <taxon>Eukaryota</taxon>
        <taxon>Sar</taxon>
        <taxon>Alveolata</taxon>
        <taxon>Dinophyceae</taxon>
        <taxon>Suessiales</taxon>
        <taxon>Suessiaceae</taxon>
        <taxon>Polarella</taxon>
    </lineage>
</organism>
<dbReference type="PROSITE" id="PS50234">
    <property type="entry name" value="VWFA"/>
    <property type="match status" value="1"/>
</dbReference>
<feature type="non-terminal residue" evidence="4">
    <location>
        <position position="1"/>
    </location>
</feature>
<evidence type="ECO:0000256" key="1">
    <source>
        <dbReference type="SAM" id="MobiDB-lite"/>
    </source>
</evidence>
<sequence>SRGSRDSLRARPPKKHLRVTGLTAAALAFTVPSTWVPAEATVAGRCESSEPDAAYASRFWPDRLSCIAALASASSRVEVDGMAAHVFTNFSYVNDLTHAIEAPTLTLPLPAGAVLTGFNIEVHGRSSVRGQVVLRSHAASPPQCPKPPSSGSPGLYEAVTTPAPSSAGFAVPLGRLEAGDRVSLQLGYVQELRAKSRPGFSAALQLQLALPAGAKRRPSGVATQTAAEAAAAVPMLTAEVVVSNEQAASEVSSPTLGVSLEVSCTEAASAALQTSAKLRSQTLQDVTLEIARASTSSSAEFDPELIVQRHAETGMLAAALWLPPAGPTVDTSGESYEVVLVLDRSLSMKGVRLGRVRQAARTILRSIPTGARINLVGFSADALEGSVSAPAALFPTSSRALDEEVFREVEKHLLSDSSDSVQRPSRGPGRGANGPGTLAQELLRAALDGLQRPEGAQLRVFLITDRHPSDAND</sequence>
<proteinExistence type="predicted"/>
<protein>
    <recommendedName>
        <fullName evidence="6">VWFA domain-containing protein</fullName>
    </recommendedName>
</protein>
<comment type="caution">
    <text evidence="4">The sequence shown here is derived from an EMBL/GenBank/DDBJ whole genome shotgun (WGS) entry which is preliminary data.</text>
</comment>
<dbReference type="Gene3D" id="3.40.50.410">
    <property type="entry name" value="von Willebrand factor, type A domain"/>
    <property type="match status" value="1"/>
</dbReference>
<dbReference type="AlphaFoldDB" id="A0A813K6Q7"/>
<dbReference type="InterPro" id="IPR013694">
    <property type="entry name" value="VIT"/>
</dbReference>
<dbReference type="PANTHER" id="PTHR45737:SF6">
    <property type="entry name" value="VON WILLEBRAND FACTOR A DOMAIN-CONTAINING PROTEIN 5A"/>
    <property type="match status" value="1"/>
</dbReference>
<dbReference type="EMBL" id="CAJNNW010028971">
    <property type="protein sequence ID" value="CAE8698457.1"/>
    <property type="molecule type" value="Genomic_DNA"/>
</dbReference>
<feature type="region of interest" description="Disordered" evidence="1">
    <location>
        <begin position="413"/>
        <end position="436"/>
    </location>
</feature>